<dbReference type="Proteomes" id="UP000628854">
    <property type="component" value="Unassembled WGS sequence"/>
</dbReference>
<reference evidence="2" key="1">
    <citation type="journal article" date="2019" name="Int. J. Syst. Evol. Microbiol.">
        <title>The Global Catalogue of Microorganisms (GCM) 10K type strain sequencing project: providing services to taxonomists for standard genome sequencing and annotation.</title>
        <authorList>
            <consortium name="The Broad Institute Genomics Platform"/>
            <consortium name="The Broad Institute Genome Sequencing Center for Infectious Disease"/>
            <person name="Wu L."/>
            <person name="Ma J."/>
        </authorList>
    </citation>
    <scope>NUCLEOTIDE SEQUENCE [LARGE SCALE GENOMIC DNA]</scope>
    <source>
        <strain evidence="2">CGMCC 1.15928</strain>
    </source>
</reference>
<organism evidence="1 2">
    <name type="scientific">Henriciella pelagia</name>
    <dbReference type="NCBI Taxonomy" id="1977912"/>
    <lineage>
        <taxon>Bacteria</taxon>
        <taxon>Pseudomonadati</taxon>
        <taxon>Pseudomonadota</taxon>
        <taxon>Alphaproteobacteria</taxon>
        <taxon>Hyphomonadales</taxon>
        <taxon>Hyphomonadaceae</taxon>
        <taxon>Henriciella</taxon>
    </lineage>
</organism>
<comment type="caution">
    <text evidence="1">The sequence shown here is derived from an EMBL/GenBank/DDBJ whole genome shotgun (WGS) entry which is preliminary data.</text>
</comment>
<gene>
    <name evidence="1" type="ORF">GCM10011503_28460</name>
</gene>
<proteinExistence type="predicted"/>
<accession>A0ABQ1JYF3</accession>
<sequence length="257" mass="27826">MADLTPVERGVLVALMAAGGPLKEAADLGARYGLRMTAWHRGRLGNLGLVKTTKSPFTHELTVRGWDFLASDFPMDVPQAAMKLGAMNALLEGVRERVGADGEALKAFFTGKASKPATKRDTAPPEDIPESAGQDLMAEAAWSESEKLLAMALQSMPAFDGRFGALEKALDGQNEAAMKQVSLAAENVFQNLRMAARKRGLETLHKRNETVAFDPVYFEATDDMDDGEDAIVMKQPIIRVRDGEELVILRGLAAPLD</sequence>
<evidence type="ECO:0000313" key="1">
    <source>
        <dbReference type="EMBL" id="GGB77986.1"/>
    </source>
</evidence>
<evidence type="ECO:0008006" key="3">
    <source>
        <dbReference type="Google" id="ProtNLM"/>
    </source>
</evidence>
<protein>
    <recommendedName>
        <fullName evidence="3">MarR family transcriptional regulator</fullName>
    </recommendedName>
</protein>
<keyword evidence="2" id="KW-1185">Reference proteome</keyword>
<name>A0ABQ1JYF3_9PROT</name>
<dbReference type="EMBL" id="BMKF01000002">
    <property type="protein sequence ID" value="GGB77986.1"/>
    <property type="molecule type" value="Genomic_DNA"/>
</dbReference>
<evidence type="ECO:0000313" key="2">
    <source>
        <dbReference type="Proteomes" id="UP000628854"/>
    </source>
</evidence>
<dbReference type="RefSeq" id="WP_084393201.1">
    <property type="nucleotide sequence ID" value="NZ_BMKF01000002.1"/>
</dbReference>